<reference evidence="8 9" key="1">
    <citation type="submission" date="2016-10" db="EMBL/GenBank/DDBJ databases">
        <authorList>
            <person name="de Groot N.N."/>
        </authorList>
    </citation>
    <scope>NUCLEOTIDE SEQUENCE [LARGE SCALE GENOMIC DNA]</scope>
    <source>
        <strain evidence="8 9">D31d</strain>
    </source>
</reference>
<comment type="function">
    <text evidence="5">Modulates RecA activity.</text>
</comment>
<evidence type="ECO:0000313" key="9">
    <source>
        <dbReference type="Proteomes" id="UP000182257"/>
    </source>
</evidence>
<dbReference type="InterPro" id="IPR036388">
    <property type="entry name" value="WH-like_DNA-bd_sf"/>
</dbReference>
<comment type="similarity">
    <text evidence="2 5">Belongs to the RecX family.</text>
</comment>
<dbReference type="Proteomes" id="UP000182257">
    <property type="component" value="Unassembled WGS sequence"/>
</dbReference>
<evidence type="ECO:0000259" key="7">
    <source>
        <dbReference type="Pfam" id="PF21981"/>
    </source>
</evidence>
<organism evidence="8 9">
    <name type="scientific">Xylanibacter ruminicola</name>
    <name type="common">Prevotella ruminicola</name>
    <dbReference type="NCBI Taxonomy" id="839"/>
    <lineage>
        <taxon>Bacteria</taxon>
        <taxon>Pseudomonadati</taxon>
        <taxon>Bacteroidota</taxon>
        <taxon>Bacteroidia</taxon>
        <taxon>Bacteroidales</taxon>
        <taxon>Prevotellaceae</taxon>
        <taxon>Xylanibacter</taxon>
    </lineage>
</organism>
<feature type="domain" description="RecX third three-helical" evidence="7">
    <location>
        <begin position="103"/>
        <end position="150"/>
    </location>
</feature>
<dbReference type="EMBL" id="FNRF01000001">
    <property type="protein sequence ID" value="SEA10972.1"/>
    <property type="molecule type" value="Genomic_DNA"/>
</dbReference>
<dbReference type="Pfam" id="PF21981">
    <property type="entry name" value="RecX_HTH3"/>
    <property type="match status" value="1"/>
</dbReference>
<proteinExistence type="inferred from homology"/>
<evidence type="ECO:0000259" key="6">
    <source>
        <dbReference type="Pfam" id="PF02631"/>
    </source>
</evidence>
<dbReference type="Gene3D" id="1.10.10.10">
    <property type="entry name" value="Winged helix-like DNA-binding domain superfamily/Winged helix DNA-binding domain"/>
    <property type="match status" value="2"/>
</dbReference>
<dbReference type="Pfam" id="PF02631">
    <property type="entry name" value="RecX_HTH2"/>
    <property type="match status" value="1"/>
</dbReference>
<dbReference type="PANTHER" id="PTHR33602">
    <property type="entry name" value="REGULATORY PROTEIN RECX FAMILY PROTEIN"/>
    <property type="match status" value="1"/>
</dbReference>
<dbReference type="OrthoDB" id="1523826at2"/>
<evidence type="ECO:0000256" key="1">
    <source>
        <dbReference type="ARBA" id="ARBA00004496"/>
    </source>
</evidence>
<evidence type="ECO:0000256" key="2">
    <source>
        <dbReference type="ARBA" id="ARBA00009695"/>
    </source>
</evidence>
<evidence type="ECO:0000313" key="8">
    <source>
        <dbReference type="EMBL" id="SEA10972.1"/>
    </source>
</evidence>
<dbReference type="RefSeq" id="WP_074760218.1">
    <property type="nucleotide sequence ID" value="NZ_FNRF01000001.1"/>
</dbReference>
<dbReference type="PANTHER" id="PTHR33602:SF1">
    <property type="entry name" value="REGULATORY PROTEIN RECX FAMILY PROTEIN"/>
    <property type="match status" value="1"/>
</dbReference>
<dbReference type="InterPro" id="IPR003783">
    <property type="entry name" value="Regulatory_RecX"/>
</dbReference>
<name>A0A1H3YJ67_XYLRU</name>
<dbReference type="GO" id="GO:0006282">
    <property type="term" value="P:regulation of DNA repair"/>
    <property type="evidence" value="ECO:0007669"/>
    <property type="project" value="UniProtKB-UniRule"/>
</dbReference>
<evidence type="ECO:0000256" key="3">
    <source>
        <dbReference type="ARBA" id="ARBA00018111"/>
    </source>
</evidence>
<evidence type="ECO:0000256" key="5">
    <source>
        <dbReference type="HAMAP-Rule" id="MF_01114"/>
    </source>
</evidence>
<comment type="subcellular location">
    <subcellularLocation>
        <location evidence="1 5">Cytoplasm</location>
    </subcellularLocation>
</comment>
<dbReference type="AlphaFoldDB" id="A0A1H3YJ67"/>
<sequence length="163" mass="19670">MTKEKTEQEAYLQLAAACAQAEHCEQEMRDKMKRWGMDLEAQNHVVERLTKERYIDNERYARAFVKDKVRYNKWGRRKVQQALWMKRIDDDIQQRVLDEIDDEEYLKMLVPLLKQKRKSIKAANDYELNQKLVRFALSRGFDYGIIRQCLDVDEEMDIDDEMD</sequence>
<accession>A0A1H3YJ67</accession>
<protein>
    <recommendedName>
        <fullName evidence="3 5">Regulatory protein RecX</fullName>
    </recommendedName>
</protein>
<feature type="domain" description="RecX second three-helical" evidence="6">
    <location>
        <begin position="56"/>
        <end position="97"/>
    </location>
</feature>
<dbReference type="GO" id="GO:0005737">
    <property type="term" value="C:cytoplasm"/>
    <property type="evidence" value="ECO:0007669"/>
    <property type="project" value="UniProtKB-SubCell"/>
</dbReference>
<dbReference type="InterPro" id="IPR053924">
    <property type="entry name" value="RecX_HTH_2nd"/>
</dbReference>
<dbReference type="InterPro" id="IPR053925">
    <property type="entry name" value="RecX_HTH_3rd"/>
</dbReference>
<gene>
    <name evidence="5" type="primary">recX</name>
    <name evidence="8" type="ORF">SAMN05216462_0657</name>
</gene>
<evidence type="ECO:0000256" key="4">
    <source>
        <dbReference type="ARBA" id="ARBA00022490"/>
    </source>
</evidence>
<dbReference type="HAMAP" id="MF_01114">
    <property type="entry name" value="RecX"/>
    <property type="match status" value="1"/>
</dbReference>
<keyword evidence="4 5" id="KW-0963">Cytoplasm</keyword>